<evidence type="ECO:0000313" key="5">
    <source>
        <dbReference type="EMBL" id="KPI95446.1"/>
    </source>
</evidence>
<feature type="signal peptide" evidence="3">
    <location>
        <begin position="1"/>
        <end position="16"/>
    </location>
</feature>
<dbReference type="EMBL" id="KQ459596">
    <property type="protein sequence ID" value="KPI95446.1"/>
    <property type="molecule type" value="Genomic_DNA"/>
</dbReference>
<comment type="caution">
    <text evidence="2">Lacks conserved residue(s) required for the propagation of feature annotation.</text>
</comment>
<dbReference type="Gene3D" id="3.40.390.10">
    <property type="entry name" value="Collagenase (Catalytic Domain)"/>
    <property type="match status" value="1"/>
</dbReference>
<reference evidence="5 6" key="1">
    <citation type="journal article" date="2015" name="Nat. Commun.">
        <title>Outbred genome sequencing and CRISPR/Cas9 gene editing in butterflies.</title>
        <authorList>
            <person name="Li X."/>
            <person name="Fan D."/>
            <person name="Zhang W."/>
            <person name="Liu G."/>
            <person name="Zhang L."/>
            <person name="Zhao L."/>
            <person name="Fang X."/>
            <person name="Chen L."/>
            <person name="Dong Y."/>
            <person name="Chen Y."/>
            <person name="Ding Y."/>
            <person name="Zhao R."/>
            <person name="Feng M."/>
            <person name="Zhu Y."/>
            <person name="Feng Y."/>
            <person name="Jiang X."/>
            <person name="Zhu D."/>
            <person name="Xiang H."/>
            <person name="Feng X."/>
            <person name="Li S."/>
            <person name="Wang J."/>
            <person name="Zhang G."/>
            <person name="Kronforst M.R."/>
            <person name="Wang W."/>
        </authorList>
    </citation>
    <scope>NUCLEOTIDE SEQUENCE [LARGE SCALE GENOMIC DNA]</scope>
    <source>
        <strain evidence="5">Ya'a_city_454_Px</strain>
        <tissue evidence="5">Whole body</tissue>
    </source>
</reference>
<keyword evidence="6" id="KW-1185">Reference proteome</keyword>
<evidence type="ECO:0000256" key="3">
    <source>
        <dbReference type="SAM" id="SignalP"/>
    </source>
</evidence>
<dbReference type="GO" id="GO:0006508">
    <property type="term" value="P:proteolysis"/>
    <property type="evidence" value="ECO:0007669"/>
    <property type="project" value="InterPro"/>
</dbReference>
<feature type="domain" description="Peptidase M12A" evidence="4">
    <location>
        <begin position="130"/>
        <end position="201"/>
    </location>
</feature>
<evidence type="ECO:0000256" key="2">
    <source>
        <dbReference type="PROSITE-ProRule" id="PRU01211"/>
    </source>
</evidence>
<dbReference type="PROSITE" id="PS51864">
    <property type="entry name" value="ASTACIN"/>
    <property type="match status" value="1"/>
</dbReference>
<evidence type="ECO:0000259" key="4">
    <source>
        <dbReference type="PROSITE" id="PS51864"/>
    </source>
</evidence>
<sequence>MLKASLFFMLVGLVVGGPSFTKTRQQIESFRNFLEKTRTDHGVRLSERVFANPKASAWENSGKFEGDILLDDWQVDALVKSYAGARNAFVWFDANWPDNTIVYDFADSEFNEQQREAIMVAIRKLKKIHQEHNFALFDEEMVDNMGLPYEYNSCMHYGAYGFSANGEPTIEALQSFEGVMGQQEYVTENDWLRVRRHYKCPVKNSKTKEENGQKVNFVDKA</sequence>
<dbReference type="PANTHER" id="PTHR10127:SF814">
    <property type="entry name" value="MEPRIN A SUBUNIT BETA"/>
    <property type="match status" value="1"/>
</dbReference>
<comment type="cofactor">
    <cofactor evidence="1">
        <name>Zn(2+)</name>
        <dbReference type="ChEBI" id="CHEBI:29105"/>
    </cofactor>
</comment>
<keyword evidence="3" id="KW-0732">Signal</keyword>
<organism evidence="5 6">
    <name type="scientific">Papilio xuthus</name>
    <name type="common">Asian swallowtail butterfly</name>
    <dbReference type="NCBI Taxonomy" id="66420"/>
    <lineage>
        <taxon>Eukaryota</taxon>
        <taxon>Metazoa</taxon>
        <taxon>Ecdysozoa</taxon>
        <taxon>Arthropoda</taxon>
        <taxon>Hexapoda</taxon>
        <taxon>Insecta</taxon>
        <taxon>Pterygota</taxon>
        <taxon>Neoptera</taxon>
        <taxon>Endopterygota</taxon>
        <taxon>Lepidoptera</taxon>
        <taxon>Glossata</taxon>
        <taxon>Ditrysia</taxon>
        <taxon>Papilionoidea</taxon>
        <taxon>Papilionidae</taxon>
        <taxon>Papilioninae</taxon>
        <taxon>Papilio</taxon>
    </lineage>
</organism>
<evidence type="ECO:0000256" key="1">
    <source>
        <dbReference type="ARBA" id="ARBA00001947"/>
    </source>
</evidence>
<protein>
    <submittedName>
        <fullName evidence="5">Meprin A subunit beta</fullName>
    </submittedName>
</protein>
<gene>
    <name evidence="5" type="ORF">RR46_08905</name>
</gene>
<dbReference type="Pfam" id="PF01400">
    <property type="entry name" value="Astacin"/>
    <property type="match status" value="1"/>
</dbReference>
<proteinExistence type="predicted"/>
<dbReference type="InterPro" id="IPR001506">
    <property type="entry name" value="Peptidase_M12A"/>
</dbReference>
<dbReference type="InterPro" id="IPR024079">
    <property type="entry name" value="MetalloPept_cat_dom_sf"/>
</dbReference>
<name>A0A194PPS5_PAPXU</name>
<dbReference type="PANTHER" id="PTHR10127">
    <property type="entry name" value="DISCOIDIN, CUB, EGF, LAMININ , AND ZINC METALLOPROTEASE DOMAIN CONTAINING"/>
    <property type="match status" value="1"/>
</dbReference>
<accession>A0A194PPS5</accession>
<feature type="chain" id="PRO_5008263487" evidence="3">
    <location>
        <begin position="17"/>
        <end position="221"/>
    </location>
</feature>
<dbReference type="SUPFAM" id="SSF55486">
    <property type="entry name" value="Metalloproteases ('zincins'), catalytic domain"/>
    <property type="match status" value="1"/>
</dbReference>
<evidence type="ECO:0000313" key="6">
    <source>
        <dbReference type="Proteomes" id="UP000053268"/>
    </source>
</evidence>
<dbReference type="STRING" id="66420.A0A194PPS5"/>
<dbReference type="Proteomes" id="UP000053268">
    <property type="component" value="Unassembled WGS sequence"/>
</dbReference>
<dbReference type="GO" id="GO:0004222">
    <property type="term" value="F:metalloendopeptidase activity"/>
    <property type="evidence" value="ECO:0007669"/>
    <property type="project" value="InterPro"/>
</dbReference>
<dbReference type="AlphaFoldDB" id="A0A194PPS5"/>